<gene>
    <name evidence="4" type="ORF">BRAFLDRAFT_280019</name>
</gene>
<dbReference type="PANTHER" id="PTHR43157">
    <property type="entry name" value="PHOSPHATIDYLINOSITOL-GLYCAN BIOSYNTHESIS CLASS F PROTEIN-RELATED"/>
    <property type="match status" value="1"/>
</dbReference>
<dbReference type="InterPro" id="IPR036291">
    <property type="entry name" value="NAD(P)-bd_dom_sf"/>
</dbReference>
<proteinExistence type="inferred from homology"/>
<comment type="similarity">
    <text evidence="2">Belongs to the short-chain dehydrogenases/reductases (SDR) family.</text>
</comment>
<keyword evidence="3" id="KW-0812">Transmembrane</keyword>
<keyword evidence="3" id="KW-0472">Membrane</keyword>
<evidence type="ECO:0000256" key="1">
    <source>
        <dbReference type="ARBA" id="ARBA00023002"/>
    </source>
</evidence>
<evidence type="ECO:0000256" key="3">
    <source>
        <dbReference type="SAM" id="Phobius"/>
    </source>
</evidence>
<keyword evidence="3" id="KW-1133">Transmembrane helix</keyword>
<dbReference type="eggNOG" id="KOG1208">
    <property type="taxonomic scope" value="Eukaryota"/>
</dbReference>
<dbReference type="PRINTS" id="PR00080">
    <property type="entry name" value="SDRFAMILY"/>
</dbReference>
<protein>
    <submittedName>
        <fullName evidence="4">Uncharacterized protein</fullName>
    </submittedName>
</protein>
<keyword evidence="1" id="KW-0560">Oxidoreductase</keyword>
<dbReference type="Pfam" id="PF00106">
    <property type="entry name" value="adh_short"/>
    <property type="match status" value="1"/>
</dbReference>
<dbReference type="SUPFAM" id="SSF51735">
    <property type="entry name" value="NAD(P)-binding Rossmann-fold domains"/>
    <property type="match status" value="1"/>
</dbReference>
<dbReference type="InterPro" id="IPR002347">
    <property type="entry name" value="SDR_fam"/>
</dbReference>
<dbReference type="InParanoid" id="C3YDD9"/>
<feature type="transmembrane region" description="Helical" evidence="3">
    <location>
        <begin position="15"/>
        <end position="37"/>
    </location>
</feature>
<organism>
    <name type="scientific">Branchiostoma floridae</name>
    <name type="common">Florida lancelet</name>
    <name type="synonym">Amphioxus</name>
    <dbReference type="NCBI Taxonomy" id="7739"/>
    <lineage>
        <taxon>Eukaryota</taxon>
        <taxon>Metazoa</taxon>
        <taxon>Chordata</taxon>
        <taxon>Cephalochordata</taxon>
        <taxon>Leptocardii</taxon>
        <taxon>Amphioxiformes</taxon>
        <taxon>Branchiostomatidae</taxon>
        <taxon>Branchiostoma</taxon>
    </lineage>
</organism>
<evidence type="ECO:0000256" key="2">
    <source>
        <dbReference type="RuleBase" id="RU000363"/>
    </source>
</evidence>
<dbReference type="GO" id="GO:0016491">
    <property type="term" value="F:oxidoreductase activity"/>
    <property type="evidence" value="ECO:0007669"/>
    <property type="project" value="UniProtKB-KW"/>
</dbReference>
<name>C3YDD9_BRAFL</name>
<reference evidence="4" key="1">
    <citation type="journal article" date="2008" name="Nature">
        <title>The amphioxus genome and the evolution of the chordate karyotype.</title>
        <authorList>
            <consortium name="US DOE Joint Genome Institute (JGI-PGF)"/>
            <person name="Putnam N.H."/>
            <person name="Butts T."/>
            <person name="Ferrier D.E.K."/>
            <person name="Furlong R.F."/>
            <person name="Hellsten U."/>
            <person name="Kawashima T."/>
            <person name="Robinson-Rechavi M."/>
            <person name="Shoguchi E."/>
            <person name="Terry A."/>
            <person name="Yu J.-K."/>
            <person name="Benito-Gutierrez E.L."/>
            <person name="Dubchak I."/>
            <person name="Garcia-Fernandez J."/>
            <person name="Gibson-Brown J.J."/>
            <person name="Grigoriev I.V."/>
            <person name="Horton A.C."/>
            <person name="de Jong P.J."/>
            <person name="Jurka J."/>
            <person name="Kapitonov V.V."/>
            <person name="Kohara Y."/>
            <person name="Kuroki Y."/>
            <person name="Lindquist E."/>
            <person name="Lucas S."/>
            <person name="Osoegawa K."/>
            <person name="Pennacchio L.A."/>
            <person name="Salamov A.A."/>
            <person name="Satou Y."/>
            <person name="Sauka-Spengler T."/>
            <person name="Schmutz J."/>
            <person name="Shin-I T."/>
            <person name="Toyoda A."/>
            <person name="Bronner-Fraser M."/>
            <person name="Fujiyama A."/>
            <person name="Holland L.Z."/>
            <person name="Holland P.W.H."/>
            <person name="Satoh N."/>
            <person name="Rokhsar D.S."/>
        </authorList>
    </citation>
    <scope>NUCLEOTIDE SEQUENCE [LARGE SCALE GENOMIC DNA]</scope>
    <source>
        <strain evidence="4">S238N-H82</strain>
        <tissue evidence="4">Testes</tissue>
    </source>
</reference>
<dbReference type="STRING" id="7739.C3YDD9"/>
<sequence length="332" mass="37245">MADDLLGSRVWSKWFVIPSVAAAGLCALHYVYYLLVLRGRWCRSTARLDGKTVVITGANAGIGRETALDLARRGGRIILACRSRERAEEARQDIIWQTDNQNVVFRKLDLASLESVRQFAEEMKREEGRLDILINNAGLCWHSDEKTAEGFDLQFGVNHFGHFLLTNLLLDLLKKSAPSRIVVVSSMMHIYGKLDFTPTNENGDRYPNLKSYWPSKLANILFAKELARRLEGTGVTVNSLHPGVIYTDLWDSIKADHGFVWGTIMKGFCWVLMKSAREGAQTTIHCAVEETLQNVTGRYFADCSIAEESEDAKDDGLAKKLWEVSAEVTGLE</sequence>
<evidence type="ECO:0000313" key="4">
    <source>
        <dbReference type="EMBL" id="EEN61750.1"/>
    </source>
</evidence>
<dbReference type="AlphaFoldDB" id="C3YDD9"/>
<dbReference type="PRINTS" id="PR00081">
    <property type="entry name" value="GDHRDH"/>
</dbReference>
<dbReference type="EMBL" id="GG666503">
    <property type="protein sequence ID" value="EEN61750.1"/>
    <property type="molecule type" value="Genomic_DNA"/>
</dbReference>
<accession>C3YDD9</accession>
<dbReference type="Gene3D" id="3.40.50.720">
    <property type="entry name" value="NAD(P)-binding Rossmann-like Domain"/>
    <property type="match status" value="1"/>
</dbReference>
<dbReference type="PANTHER" id="PTHR43157:SF31">
    <property type="entry name" value="PHOSPHATIDYLINOSITOL-GLYCAN BIOSYNTHESIS CLASS F PROTEIN"/>
    <property type="match status" value="1"/>
</dbReference>